<evidence type="ECO:0000256" key="2">
    <source>
        <dbReference type="ARBA" id="ARBA00022723"/>
    </source>
</evidence>
<feature type="compositionally biased region" description="Basic and acidic residues" evidence="7">
    <location>
        <begin position="291"/>
        <end position="304"/>
    </location>
</feature>
<feature type="compositionally biased region" description="Polar residues" evidence="7">
    <location>
        <begin position="125"/>
        <end position="158"/>
    </location>
</feature>
<dbReference type="PROSITE" id="PS50157">
    <property type="entry name" value="ZINC_FINGER_C2H2_2"/>
    <property type="match status" value="2"/>
</dbReference>
<keyword evidence="3" id="KW-0677">Repeat</keyword>
<dbReference type="EMBL" id="CAIIXF020000002">
    <property type="protein sequence ID" value="CAH1777760.1"/>
    <property type="molecule type" value="Genomic_DNA"/>
</dbReference>
<dbReference type="SUPFAM" id="SSF57667">
    <property type="entry name" value="beta-beta-alpha zinc fingers"/>
    <property type="match status" value="1"/>
</dbReference>
<dbReference type="GO" id="GO:0000981">
    <property type="term" value="F:DNA-binding transcription factor activity, RNA polymerase II-specific"/>
    <property type="evidence" value="ECO:0007669"/>
    <property type="project" value="TreeGrafter"/>
</dbReference>
<evidence type="ECO:0000256" key="5">
    <source>
        <dbReference type="ARBA" id="ARBA00022833"/>
    </source>
</evidence>
<feature type="region of interest" description="Disordered" evidence="7">
    <location>
        <begin position="525"/>
        <end position="547"/>
    </location>
</feature>
<keyword evidence="4" id="KW-0863">Zinc-finger</keyword>
<dbReference type="InterPro" id="IPR013087">
    <property type="entry name" value="Znf_C2H2_type"/>
</dbReference>
<keyword evidence="6" id="KW-0539">Nucleus</keyword>
<accession>A0A8J1TJ75</accession>
<dbReference type="GO" id="GO:0005634">
    <property type="term" value="C:nucleus"/>
    <property type="evidence" value="ECO:0007669"/>
    <property type="project" value="UniProtKB-SubCell"/>
</dbReference>
<reference evidence="8" key="1">
    <citation type="submission" date="2022-03" db="EMBL/GenBank/DDBJ databases">
        <authorList>
            <person name="Martin C."/>
        </authorList>
    </citation>
    <scope>NUCLEOTIDE SEQUENCE</scope>
</reference>
<sequence>MGSTTNTEFVKEVQDAILSLCTKRLTFNTAIEIDGIICISPTEPAQDIIVKMHRTVVKPRSVDSTPYWQTDSQMAKMASPAASIQSTCAIDVPLPILHRGRRKAILPPQKNPQCIPPPSAVHNPYTLQHPVSSSDSVEQHQSLDLSCNNRSDDTNQPEFISMGVESDHEFNVLGQKEDQGVREKVSDDSESHPGFHMECTEGESTAADKMGAESDAQSSKDLTEESNESNHEKATQNGEVFPDNSSNGNLSINQPESLDGSSDAPPGGAPANQDQYECMMCQETFASVDNLEQHQIDKHMKPEQPNKNTAEVLPSPKCESGGEGQGQPHQQPKPEVNGNKEAKLEQQASQVNGEVGTSQNQITESPVKRGRGRPKKYSQDGPIKPSTTPDGMKRGRGRPRKMTWAEDSPTQLPIPSLIGFSQQSPAPGPVRGRGRPKRDMGDMVIYDRPGVVRAPNYEDTVDLHQYFTKINSQQSTCSICGKVMGSTNIYKHIRAHFGKRPYECEICKATFTQKQALQNHELAKHTWNPDNPTEMQSTATDLSPSPNNEVVGVALNLNVTPKKMDCPMCQEPITSLQFSQHCREYHPAYYYEQKKNGLDMTM</sequence>
<feature type="compositionally biased region" description="Low complexity" evidence="7">
    <location>
        <begin position="326"/>
        <end position="335"/>
    </location>
</feature>
<dbReference type="FunFam" id="3.30.160.60:FF:000065">
    <property type="entry name" value="B-cell CLL/lymphoma 6, member B"/>
    <property type="match status" value="1"/>
</dbReference>
<evidence type="ECO:0000256" key="3">
    <source>
        <dbReference type="ARBA" id="ARBA00022737"/>
    </source>
</evidence>
<dbReference type="Pfam" id="PF02178">
    <property type="entry name" value="AT_hook"/>
    <property type="match status" value="3"/>
</dbReference>
<dbReference type="Gene3D" id="3.30.160.60">
    <property type="entry name" value="Classic Zinc Finger"/>
    <property type="match status" value="1"/>
</dbReference>
<feature type="compositionally biased region" description="Polar residues" evidence="7">
    <location>
        <begin position="528"/>
        <end position="547"/>
    </location>
</feature>
<dbReference type="Pfam" id="PF13912">
    <property type="entry name" value="zf-C2H2_6"/>
    <property type="match status" value="1"/>
</dbReference>
<feature type="compositionally biased region" description="Polar residues" evidence="7">
    <location>
        <begin position="408"/>
        <end position="425"/>
    </location>
</feature>
<dbReference type="AlphaFoldDB" id="A0A8J1TJ75"/>
<feature type="region of interest" description="Disordered" evidence="7">
    <location>
        <begin position="175"/>
        <end position="275"/>
    </location>
</feature>
<dbReference type="InterPro" id="IPR017956">
    <property type="entry name" value="AT_hook_DNA-bd_motif"/>
</dbReference>
<feature type="region of interest" description="Disordered" evidence="7">
    <location>
        <begin position="290"/>
        <end position="442"/>
    </location>
</feature>
<dbReference type="InterPro" id="IPR036236">
    <property type="entry name" value="Znf_C2H2_sf"/>
</dbReference>
<proteinExistence type="predicted"/>
<keyword evidence="9" id="KW-1185">Reference proteome</keyword>
<dbReference type="PRINTS" id="PR00929">
    <property type="entry name" value="ATHOOK"/>
</dbReference>
<dbReference type="Proteomes" id="UP000749559">
    <property type="component" value="Unassembled WGS sequence"/>
</dbReference>
<dbReference type="SMART" id="SM00384">
    <property type="entry name" value="AT_hook"/>
    <property type="match status" value="3"/>
</dbReference>
<dbReference type="PANTHER" id="PTHR24394:SF29">
    <property type="entry name" value="MYONEURIN"/>
    <property type="match status" value="1"/>
</dbReference>
<keyword evidence="2" id="KW-0479">Metal-binding</keyword>
<gene>
    <name evidence="8" type="ORF">OFUS_LOCUS4760</name>
</gene>
<dbReference type="PANTHER" id="PTHR24394">
    <property type="entry name" value="ZINC FINGER PROTEIN"/>
    <property type="match status" value="1"/>
</dbReference>
<dbReference type="GO" id="GO:0003677">
    <property type="term" value="F:DNA binding"/>
    <property type="evidence" value="ECO:0007669"/>
    <property type="project" value="InterPro"/>
</dbReference>
<feature type="compositionally biased region" description="Polar residues" evidence="7">
    <location>
        <begin position="235"/>
        <end position="260"/>
    </location>
</feature>
<name>A0A8J1TJ75_OWEFU</name>
<protein>
    <submittedName>
        <fullName evidence="8">Uncharacterized protein</fullName>
    </submittedName>
</protein>
<dbReference type="OrthoDB" id="6327333at2759"/>
<evidence type="ECO:0000256" key="1">
    <source>
        <dbReference type="ARBA" id="ARBA00004123"/>
    </source>
</evidence>
<feature type="region of interest" description="Disordered" evidence="7">
    <location>
        <begin position="120"/>
        <end position="158"/>
    </location>
</feature>
<evidence type="ECO:0000313" key="9">
    <source>
        <dbReference type="Proteomes" id="UP000749559"/>
    </source>
</evidence>
<evidence type="ECO:0000256" key="4">
    <source>
        <dbReference type="ARBA" id="ARBA00022771"/>
    </source>
</evidence>
<evidence type="ECO:0000256" key="6">
    <source>
        <dbReference type="ARBA" id="ARBA00023242"/>
    </source>
</evidence>
<comment type="subcellular location">
    <subcellularLocation>
        <location evidence="1">Nucleus</location>
    </subcellularLocation>
</comment>
<feature type="compositionally biased region" description="Polar residues" evidence="7">
    <location>
        <begin position="346"/>
        <end position="364"/>
    </location>
</feature>
<comment type="caution">
    <text evidence="8">The sequence shown here is derived from an EMBL/GenBank/DDBJ whole genome shotgun (WGS) entry which is preliminary data.</text>
</comment>
<keyword evidence="5" id="KW-0862">Zinc</keyword>
<evidence type="ECO:0000256" key="7">
    <source>
        <dbReference type="SAM" id="MobiDB-lite"/>
    </source>
</evidence>
<dbReference type="Pfam" id="PF13894">
    <property type="entry name" value="zf-C2H2_4"/>
    <property type="match status" value="1"/>
</dbReference>
<evidence type="ECO:0000313" key="8">
    <source>
        <dbReference type="EMBL" id="CAH1777760.1"/>
    </source>
</evidence>
<dbReference type="PROSITE" id="PS00028">
    <property type="entry name" value="ZINC_FINGER_C2H2_1"/>
    <property type="match status" value="2"/>
</dbReference>
<organism evidence="8 9">
    <name type="scientific">Owenia fusiformis</name>
    <name type="common">Polychaete worm</name>
    <dbReference type="NCBI Taxonomy" id="6347"/>
    <lineage>
        <taxon>Eukaryota</taxon>
        <taxon>Metazoa</taxon>
        <taxon>Spiralia</taxon>
        <taxon>Lophotrochozoa</taxon>
        <taxon>Annelida</taxon>
        <taxon>Polychaeta</taxon>
        <taxon>Sedentaria</taxon>
        <taxon>Canalipalpata</taxon>
        <taxon>Sabellida</taxon>
        <taxon>Oweniida</taxon>
        <taxon>Oweniidae</taxon>
        <taxon>Owenia</taxon>
    </lineage>
</organism>
<dbReference type="GO" id="GO:0008270">
    <property type="term" value="F:zinc ion binding"/>
    <property type="evidence" value="ECO:0007669"/>
    <property type="project" value="UniProtKB-KW"/>
</dbReference>
<feature type="compositionally biased region" description="Basic and acidic residues" evidence="7">
    <location>
        <begin position="175"/>
        <end position="199"/>
    </location>
</feature>
<dbReference type="SMART" id="SM00355">
    <property type="entry name" value="ZnF_C2H2"/>
    <property type="match status" value="4"/>
</dbReference>